<gene>
    <name evidence="1" type="ORF">DFE_0576</name>
</gene>
<dbReference type="Proteomes" id="UP000269883">
    <property type="component" value="Chromosome"/>
</dbReference>
<evidence type="ECO:0000313" key="2">
    <source>
        <dbReference type="Proteomes" id="UP000269883"/>
    </source>
</evidence>
<dbReference type="EMBL" id="AP017378">
    <property type="protein sequence ID" value="BBD07302.1"/>
    <property type="molecule type" value="Genomic_DNA"/>
</dbReference>
<dbReference type="RefSeq" id="WP_126376446.1">
    <property type="nucleotide sequence ID" value="NZ_AP017378.1"/>
</dbReference>
<protein>
    <submittedName>
        <fullName evidence="1">Uncharacterized protein</fullName>
    </submittedName>
</protein>
<proteinExistence type="predicted"/>
<dbReference type="KEGG" id="dfl:DFE_0576"/>
<evidence type="ECO:0000313" key="1">
    <source>
        <dbReference type="EMBL" id="BBD07302.1"/>
    </source>
</evidence>
<accession>A0A2Z6AVM7</accession>
<sequence length="74" mass="8542">MPLLDITVLEKLEKFITSGDLAFEFEHADEDKRFEILDFLEKLMDVAELADEQATKLIFKEGYLEMLAGDSDQK</sequence>
<dbReference type="AlphaFoldDB" id="A0A2Z6AVM7"/>
<keyword evidence="2" id="KW-1185">Reference proteome</keyword>
<dbReference type="OrthoDB" id="5460574at2"/>
<organism evidence="1 2">
    <name type="scientific">Desulfovibrio ferrophilus</name>
    <dbReference type="NCBI Taxonomy" id="241368"/>
    <lineage>
        <taxon>Bacteria</taxon>
        <taxon>Pseudomonadati</taxon>
        <taxon>Thermodesulfobacteriota</taxon>
        <taxon>Desulfovibrionia</taxon>
        <taxon>Desulfovibrionales</taxon>
        <taxon>Desulfovibrionaceae</taxon>
        <taxon>Desulfovibrio</taxon>
    </lineage>
</organism>
<reference evidence="1 2" key="1">
    <citation type="journal article" date="2018" name="Sci. Adv.">
        <title>Multi-heme cytochromes provide a pathway for survival in energy-limited environments.</title>
        <authorList>
            <person name="Deng X."/>
            <person name="Dohmae N."/>
            <person name="Nealson K.H."/>
            <person name="Hashimoto K."/>
            <person name="Okamoto A."/>
        </authorList>
    </citation>
    <scope>NUCLEOTIDE SEQUENCE [LARGE SCALE GENOMIC DNA]</scope>
    <source>
        <strain evidence="1 2">IS5</strain>
    </source>
</reference>
<name>A0A2Z6AVM7_9BACT</name>